<feature type="signal peptide" evidence="1">
    <location>
        <begin position="1"/>
        <end position="22"/>
    </location>
</feature>
<reference evidence="2 3" key="1">
    <citation type="submission" date="2021-05" db="EMBL/GenBank/DDBJ databases">
        <title>Fusibacter ferrireducens sp. nov., an anaerobic, sulfur- and Fe-reducing bacterium isolated from the mangrove sediment.</title>
        <authorList>
            <person name="Qiu D."/>
        </authorList>
    </citation>
    <scope>NUCLEOTIDE SEQUENCE [LARGE SCALE GENOMIC DNA]</scope>
    <source>
        <strain evidence="2 3">DSM 12116</strain>
    </source>
</reference>
<gene>
    <name evidence="2" type="ORF">KHM83_19365</name>
</gene>
<keyword evidence="3" id="KW-1185">Reference proteome</keyword>
<comment type="caution">
    <text evidence="2">The sequence shown here is derived from an EMBL/GenBank/DDBJ whole genome shotgun (WGS) entry which is preliminary data.</text>
</comment>
<accession>A0ABS5PW39</accession>
<organism evidence="2 3">
    <name type="scientific">Fusibacter paucivorans</name>
    <dbReference type="NCBI Taxonomy" id="76009"/>
    <lineage>
        <taxon>Bacteria</taxon>
        <taxon>Bacillati</taxon>
        <taxon>Bacillota</taxon>
        <taxon>Clostridia</taxon>
        <taxon>Eubacteriales</taxon>
        <taxon>Eubacteriales Family XII. Incertae Sedis</taxon>
        <taxon>Fusibacter</taxon>
    </lineage>
</organism>
<feature type="chain" id="PRO_5047527092" evidence="1">
    <location>
        <begin position="23"/>
        <end position="68"/>
    </location>
</feature>
<evidence type="ECO:0000313" key="3">
    <source>
        <dbReference type="Proteomes" id="UP000746471"/>
    </source>
</evidence>
<dbReference type="RefSeq" id="WP_213238686.1">
    <property type="nucleotide sequence ID" value="NZ_JAHBCL010000067.1"/>
</dbReference>
<evidence type="ECO:0000256" key="1">
    <source>
        <dbReference type="SAM" id="SignalP"/>
    </source>
</evidence>
<name>A0ABS5PW39_9FIRM</name>
<sequence length="68" mass="7849">MKFKLTTLTIILFFAMSTCTFADTLKTIAYNDPVLINWENIIDEYPPMLYGDVIYLPLTWQITQALGL</sequence>
<dbReference type="EMBL" id="JAHBCL010000067">
    <property type="protein sequence ID" value="MBS7528831.1"/>
    <property type="molecule type" value="Genomic_DNA"/>
</dbReference>
<protein>
    <submittedName>
        <fullName evidence="2">Uncharacterized protein</fullName>
    </submittedName>
</protein>
<dbReference type="Proteomes" id="UP000746471">
    <property type="component" value="Unassembled WGS sequence"/>
</dbReference>
<keyword evidence="1" id="KW-0732">Signal</keyword>
<evidence type="ECO:0000313" key="2">
    <source>
        <dbReference type="EMBL" id="MBS7528831.1"/>
    </source>
</evidence>
<proteinExistence type="predicted"/>